<gene>
    <name evidence="2" type="ORF">PFLUV_G00160820</name>
</gene>
<feature type="compositionally biased region" description="Basic residues" evidence="1">
    <location>
        <begin position="298"/>
        <end position="309"/>
    </location>
</feature>
<evidence type="ECO:0000313" key="2">
    <source>
        <dbReference type="EMBL" id="KAF1382089.1"/>
    </source>
</evidence>
<name>A0A6A5EUL6_PERFL</name>
<feature type="compositionally biased region" description="Basic and acidic residues" evidence="1">
    <location>
        <begin position="171"/>
        <end position="188"/>
    </location>
</feature>
<dbReference type="AlphaFoldDB" id="A0A6A5EUL6"/>
<feature type="region of interest" description="Disordered" evidence="1">
    <location>
        <begin position="81"/>
        <end position="198"/>
    </location>
</feature>
<evidence type="ECO:0000256" key="1">
    <source>
        <dbReference type="SAM" id="MobiDB-lite"/>
    </source>
</evidence>
<reference evidence="2 3" key="1">
    <citation type="submission" date="2019-06" db="EMBL/GenBank/DDBJ databases">
        <title>A chromosome-scale genome assembly of the European perch, Perca fluviatilis.</title>
        <authorList>
            <person name="Roques C."/>
            <person name="Zahm M."/>
            <person name="Cabau C."/>
            <person name="Klopp C."/>
            <person name="Bouchez O."/>
            <person name="Donnadieu C."/>
            <person name="Kuhl H."/>
            <person name="Gislard M."/>
            <person name="Guendouz S."/>
            <person name="Journot L."/>
            <person name="Haffray P."/>
            <person name="Bestin A."/>
            <person name="Morvezen R."/>
            <person name="Feron R."/>
            <person name="Wen M."/>
            <person name="Jouanno E."/>
            <person name="Herpin A."/>
            <person name="Schartl M."/>
            <person name="Postlethwait J."/>
            <person name="Schaerlinger B."/>
            <person name="Chardard D."/>
            <person name="Lecocq T."/>
            <person name="Poncet C."/>
            <person name="Jaffrelo L."/>
            <person name="Lampietro C."/>
            <person name="Guiguen Y."/>
        </authorList>
    </citation>
    <scope>NUCLEOTIDE SEQUENCE [LARGE SCALE GENOMIC DNA]</scope>
    <source>
        <tissue evidence="2">Blood</tissue>
    </source>
</reference>
<feature type="compositionally biased region" description="Acidic residues" evidence="1">
    <location>
        <begin position="116"/>
        <end position="125"/>
    </location>
</feature>
<feature type="region of interest" description="Disordered" evidence="1">
    <location>
        <begin position="292"/>
        <end position="333"/>
    </location>
</feature>
<organism evidence="2 3">
    <name type="scientific">Perca fluviatilis</name>
    <name type="common">European perch</name>
    <dbReference type="NCBI Taxonomy" id="8168"/>
    <lineage>
        <taxon>Eukaryota</taxon>
        <taxon>Metazoa</taxon>
        <taxon>Chordata</taxon>
        <taxon>Craniata</taxon>
        <taxon>Vertebrata</taxon>
        <taxon>Euteleostomi</taxon>
        <taxon>Actinopterygii</taxon>
        <taxon>Neopterygii</taxon>
        <taxon>Teleostei</taxon>
        <taxon>Neoteleostei</taxon>
        <taxon>Acanthomorphata</taxon>
        <taxon>Eupercaria</taxon>
        <taxon>Perciformes</taxon>
        <taxon>Percoidei</taxon>
        <taxon>Percidae</taxon>
        <taxon>Percinae</taxon>
        <taxon>Perca</taxon>
    </lineage>
</organism>
<sequence>MSKVRMLRAMVKQRLTAAAEEIFGLFEATIAEYEEELCRSKEENERQRERMDAVFIPQLRLHRAVLPADLQQVLVVKDSVPPEQQEWSSSLDQEEPEPPPHIKEEQEQLRSSQEGEQLEGLEEADNQVLFTPVPVKSEEDDGEEAQSSQLHQRQTEHMETEAGGEDCGGAEPDRNAHPHSEPDTEKMAKRNTPAKTRAQKRLNSFKLKSAEWAKGMRRNRNVSHFLDDIEVTMEKMKTLGLRPLLFYGVYDEKRSRYDTKVICPYSTSNETEVMLKKINMLYSVLLQAWTPEDEGRRRGEKRKGKKGNRRAVSGVERAAAPLSGEEGAAAAAPLSGEEGAVALDSGAEETVAPEGGDREPTVSVIHQFKKAKKTTGGEAAVVDRGEESSRPVIQQLKIQVKKRRQTSRECGLHPYADAFEAWKLGQTKQKKGVDYVYVFWKSCEGW</sequence>
<proteinExistence type="predicted"/>
<comment type="caution">
    <text evidence="2">The sequence shown here is derived from an EMBL/GenBank/DDBJ whole genome shotgun (WGS) entry which is preliminary data.</text>
</comment>
<protein>
    <submittedName>
        <fullName evidence="2">Uncharacterized protein</fullName>
    </submittedName>
</protein>
<dbReference type="Proteomes" id="UP000465112">
    <property type="component" value="Chromosome 13"/>
</dbReference>
<evidence type="ECO:0000313" key="3">
    <source>
        <dbReference type="Proteomes" id="UP000465112"/>
    </source>
</evidence>
<dbReference type="EMBL" id="VHII01000013">
    <property type="protein sequence ID" value="KAF1382089.1"/>
    <property type="molecule type" value="Genomic_DNA"/>
</dbReference>
<accession>A0A6A5EUL6</accession>
<keyword evidence="3" id="KW-1185">Reference proteome</keyword>
<feature type="compositionally biased region" description="Basic and acidic residues" evidence="1">
    <location>
        <begin position="98"/>
        <end position="108"/>
    </location>
</feature>